<sequence>MTEAPLVPLGGPEIVVLGLGGLLLTVQFFAMAIPANLELGTGKTLGNRDQPLQLSTRTGRLHRALGNMQESLLLYAVAALTVTLLGAGTGFTAACAWVWLIARAAYVPCYAFGLVPWRSVVFAVGNAAAVLMILAALL</sequence>
<comment type="subcellular location">
    <subcellularLocation>
        <location evidence="1">Membrane</location>
    </subcellularLocation>
</comment>
<accession>A0A1H2YKS4</accession>
<keyword evidence="4 5" id="KW-0472">Membrane</keyword>
<feature type="transmembrane region" description="Helical" evidence="5">
    <location>
        <begin position="14"/>
        <end position="33"/>
    </location>
</feature>
<dbReference type="Pfam" id="PF01124">
    <property type="entry name" value="MAPEG"/>
    <property type="match status" value="1"/>
</dbReference>
<evidence type="ECO:0000313" key="7">
    <source>
        <dbReference type="Proteomes" id="UP000199118"/>
    </source>
</evidence>
<dbReference type="GO" id="GO:0016020">
    <property type="term" value="C:membrane"/>
    <property type="evidence" value="ECO:0007669"/>
    <property type="project" value="UniProtKB-SubCell"/>
</dbReference>
<feature type="transmembrane region" description="Helical" evidence="5">
    <location>
        <begin position="120"/>
        <end position="137"/>
    </location>
</feature>
<dbReference type="EMBL" id="FNMZ01000003">
    <property type="protein sequence ID" value="SDX05777.1"/>
    <property type="molecule type" value="Genomic_DNA"/>
</dbReference>
<dbReference type="STRING" id="356660.SAMN05444336_103166"/>
<evidence type="ECO:0000256" key="3">
    <source>
        <dbReference type="ARBA" id="ARBA00022989"/>
    </source>
</evidence>
<keyword evidence="2 5" id="KW-0812">Transmembrane</keyword>
<evidence type="ECO:0000313" key="6">
    <source>
        <dbReference type="EMBL" id="SDX05777.1"/>
    </source>
</evidence>
<evidence type="ECO:0000256" key="5">
    <source>
        <dbReference type="SAM" id="Phobius"/>
    </source>
</evidence>
<dbReference type="AlphaFoldDB" id="A0A1H2YKS4"/>
<evidence type="ECO:0000256" key="1">
    <source>
        <dbReference type="ARBA" id="ARBA00004370"/>
    </source>
</evidence>
<feature type="transmembrane region" description="Helical" evidence="5">
    <location>
        <begin position="72"/>
        <end position="100"/>
    </location>
</feature>
<dbReference type="OrthoDB" id="7743618at2"/>
<dbReference type="InterPro" id="IPR023352">
    <property type="entry name" value="MAPEG-like_dom_sf"/>
</dbReference>
<keyword evidence="7" id="KW-1185">Reference proteome</keyword>
<evidence type="ECO:0000256" key="4">
    <source>
        <dbReference type="ARBA" id="ARBA00023136"/>
    </source>
</evidence>
<organism evidence="6 7">
    <name type="scientific">Albimonas donghaensis</name>
    <dbReference type="NCBI Taxonomy" id="356660"/>
    <lineage>
        <taxon>Bacteria</taxon>
        <taxon>Pseudomonadati</taxon>
        <taxon>Pseudomonadota</taxon>
        <taxon>Alphaproteobacteria</taxon>
        <taxon>Rhodobacterales</taxon>
        <taxon>Paracoccaceae</taxon>
        <taxon>Albimonas</taxon>
    </lineage>
</organism>
<keyword evidence="3 5" id="KW-1133">Transmembrane helix</keyword>
<dbReference type="Proteomes" id="UP000199118">
    <property type="component" value="Unassembled WGS sequence"/>
</dbReference>
<dbReference type="PANTHER" id="PTHR35371:SF1">
    <property type="entry name" value="BLR7753 PROTEIN"/>
    <property type="match status" value="1"/>
</dbReference>
<name>A0A1H2YKS4_9RHOB</name>
<evidence type="ECO:0000256" key="2">
    <source>
        <dbReference type="ARBA" id="ARBA00022692"/>
    </source>
</evidence>
<reference evidence="6 7" key="1">
    <citation type="submission" date="2016-10" db="EMBL/GenBank/DDBJ databases">
        <authorList>
            <person name="de Groot N.N."/>
        </authorList>
    </citation>
    <scope>NUCLEOTIDE SEQUENCE [LARGE SCALE GENOMIC DNA]</scope>
    <source>
        <strain evidence="6 7">DSM 17890</strain>
    </source>
</reference>
<dbReference type="SUPFAM" id="SSF161084">
    <property type="entry name" value="MAPEG domain-like"/>
    <property type="match status" value="1"/>
</dbReference>
<proteinExistence type="predicted"/>
<protein>
    <submittedName>
        <fullName evidence="6">Uncharacterized conserved protein, MAPEG superfamily</fullName>
    </submittedName>
</protein>
<dbReference type="InterPro" id="IPR001129">
    <property type="entry name" value="Membr-assoc_MAPEG"/>
</dbReference>
<dbReference type="RefSeq" id="WP_092681378.1">
    <property type="nucleotide sequence ID" value="NZ_FNMZ01000003.1"/>
</dbReference>
<gene>
    <name evidence="6" type="ORF">SAMN05444336_103166</name>
</gene>
<dbReference type="PANTHER" id="PTHR35371">
    <property type="entry name" value="INNER MEMBRANE PROTEIN"/>
    <property type="match status" value="1"/>
</dbReference>
<dbReference type="Gene3D" id="1.20.120.550">
    <property type="entry name" value="Membrane associated eicosanoid/glutathione metabolism-like domain"/>
    <property type="match status" value="1"/>
</dbReference>